<organism evidence="2 3">
    <name type="scientific">Elysia marginata</name>
    <dbReference type="NCBI Taxonomy" id="1093978"/>
    <lineage>
        <taxon>Eukaryota</taxon>
        <taxon>Metazoa</taxon>
        <taxon>Spiralia</taxon>
        <taxon>Lophotrochozoa</taxon>
        <taxon>Mollusca</taxon>
        <taxon>Gastropoda</taxon>
        <taxon>Heterobranchia</taxon>
        <taxon>Euthyneura</taxon>
        <taxon>Panpulmonata</taxon>
        <taxon>Sacoglossa</taxon>
        <taxon>Placobranchoidea</taxon>
        <taxon>Plakobranchidae</taxon>
        <taxon>Elysia</taxon>
    </lineage>
</organism>
<accession>A0AAV4IT47</accession>
<dbReference type="EMBL" id="BMAT01006447">
    <property type="protein sequence ID" value="GFS12830.1"/>
    <property type="molecule type" value="Genomic_DNA"/>
</dbReference>
<reference evidence="2 3" key="1">
    <citation type="journal article" date="2021" name="Elife">
        <title>Chloroplast acquisition without the gene transfer in kleptoplastic sea slugs, Plakobranchus ocellatus.</title>
        <authorList>
            <person name="Maeda T."/>
            <person name="Takahashi S."/>
            <person name="Yoshida T."/>
            <person name="Shimamura S."/>
            <person name="Takaki Y."/>
            <person name="Nagai Y."/>
            <person name="Toyoda A."/>
            <person name="Suzuki Y."/>
            <person name="Arimoto A."/>
            <person name="Ishii H."/>
            <person name="Satoh N."/>
            <person name="Nishiyama T."/>
            <person name="Hasebe M."/>
            <person name="Maruyama T."/>
            <person name="Minagawa J."/>
            <person name="Obokata J."/>
            <person name="Shigenobu S."/>
        </authorList>
    </citation>
    <scope>NUCLEOTIDE SEQUENCE [LARGE SCALE GENOMIC DNA]</scope>
</reference>
<dbReference type="GO" id="GO:0000175">
    <property type="term" value="F:3'-5'-RNA exonuclease activity"/>
    <property type="evidence" value="ECO:0007669"/>
    <property type="project" value="InterPro"/>
</dbReference>
<evidence type="ECO:0000313" key="3">
    <source>
        <dbReference type="Proteomes" id="UP000762676"/>
    </source>
</evidence>
<evidence type="ECO:0000256" key="1">
    <source>
        <dbReference type="ARBA" id="ARBA00022722"/>
    </source>
</evidence>
<proteinExistence type="predicted"/>
<dbReference type="PANTHER" id="PTHR11046:SF15">
    <property type="entry name" value="RIBOFLAVIN TRANSPORTER 1 ISOFORM X1"/>
    <property type="match status" value="1"/>
</dbReference>
<protein>
    <recommendedName>
        <fullName evidence="4">DDE-1 domain-containing protein</fullName>
    </recommendedName>
</protein>
<sequence>MLIYYLGLLLLQGKLSKSLKMILKVEDQKKLGRDEEAAFGRFSAAAEVAADRAIRTAAECLGPRCDEKCGSRAQWLAYCHSHNITSRLTSYRLNRFNNLFENAAAVLYHKAHVVDFMIDNNCTHSNLKLKSIVADLKDKRIVAIVWAIALFNTIVTQPYWQLINSSLPYGAFPSYAKSLDQTLARLARDGIRDPQDVQAVFQDYAVEDGDTVDFLFSHSTEFYFQENF</sequence>
<keyword evidence="1" id="KW-0540">Nuclease</keyword>
<name>A0AAV4IT47_9GAST</name>
<dbReference type="PANTHER" id="PTHR11046">
    <property type="entry name" value="OLIGORIBONUCLEASE, MITOCHONDRIAL"/>
    <property type="match status" value="1"/>
</dbReference>
<keyword evidence="3" id="KW-1185">Reference proteome</keyword>
<evidence type="ECO:0000313" key="2">
    <source>
        <dbReference type="EMBL" id="GFS12830.1"/>
    </source>
</evidence>
<comment type="caution">
    <text evidence="2">The sequence shown here is derived from an EMBL/GenBank/DDBJ whole genome shotgun (WGS) entry which is preliminary data.</text>
</comment>
<gene>
    <name evidence="2" type="ORF">ElyMa_003121200</name>
</gene>
<keyword evidence="1" id="KW-0378">Hydrolase</keyword>
<dbReference type="AlphaFoldDB" id="A0AAV4IT47"/>
<dbReference type="InterPro" id="IPR022894">
    <property type="entry name" value="Oligoribonuclease"/>
</dbReference>
<dbReference type="Proteomes" id="UP000762676">
    <property type="component" value="Unassembled WGS sequence"/>
</dbReference>
<evidence type="ECO:0008006" key="4">
    <source>
        <dbReference type="Google" id="ProtNLM"/>
    </source>
</evidence>